<name>A1UR44_BARBK</name>
<gene>
    <name evidence="1" type="ordered locus">BARBAKC583_0109</name>
</gene>
<dbReference type="KEGG" id="bbk:BARBAKC583_0109"/>
<sequence length="221" mass="25036">MRIGCFAGGRFVKKIIIYFILGGAWLLGARAYASVTDIIKHDERKEIHSIDATVFAFTYQLMRKTEKIFQPMIAAPQETMQSLCGFPVPYARQVIYDYAVFHDDKLAQDVMIFSRALSLHGTQIIGPLTKQILQHLRAHRDLMERVHRLDLSADVVQALLMDETFKVDLLLSKVGAEITAAVFDTFHTGDTGKLDNLPDEIKIGLQKRCVSVSSFEDFRDQ</sequence>
<dbReference type="AlphaFoldDB" id="A1UR44"/>
<evidence type="ECO:0000313" key="2">
    <source>
        <dbReference type="Proteomes" id="UP000000643"/>
    </source>
</evidence>
<dbReference type="HOGENOM" id="CLU_113612_0_0_5"/>
<protein>
    <submittedName>
        <fullName evidence="1">Uncharacterized protein</fullName>
    </submittedName>
</protein>
<evidence type="ECO:0000313" key="1">
    <source>
        <dbReference type="EMBL" id="ABM45098.1"/>
    </source>
</evidence>
<dbReference type="EMBL" id="CP000524">
    <property type="protein sequence ID" value="ABM45098.1"/>
    <property type="molecule type" value="Genomic_DNA"/>
</dbReference>
<dbReference type="Proteomes" id="UP000000643">
    <property type="component" value="Chromosome"/>
</dbReference>
<reference evidence="1 2" key="1">
    <citation type="submission" date="2006-12" db="EMBL/GenBank/DDBJ databases">
        <authorList>
            <person name="Hendrix L."/>
            <person name="Mohamoud Y."/>
            <person name="Radune D."/>
            <person name="Shvartsbeyn A."/>
            <person name="Daugherty S."/>
            <person name="Dodson R."/>
            <person name="Durkin A.S."/>
            <person name="Harkins D."/>
            <person name="Huot H."/>
            <person name="Kothari S.P."/>
            <person name="Madupu R."/>
            <person name="Li J."/>
            <person name="Nelson W.C."/>
            <person name="Shrivastava S."/>
            <person name="Giglio M.G."/>
            <person name="Haft D."/>
            <person name="Selengut J."/>
            <person name="Fraser-Ligget C."/>
            <person name="Seshadri R."/>
        </authorList>
    </citation>
    <scope>NUCLEOTIDE SEQUENCE [LARGE SCALE GENOMIC DNA]</scope>
    <source>
        <strain evidence="2">ATCC 35685 / NCTC 12138 / KC583</strain>
    </source>
</reference>
<dbReference type="STRING" id="360095.BARBAKC583_0109"/>
<proteinExistence type="predicted"/>
<accession>A1UR44</accession>
<organism evidence="1 2">
    <name type="scientific">Bartonella bacilliformis (strain ATCC 35685 / KC583 / Herrer 020/F12,63)</name>
    <dbReference type="NCBI Taxonomy" id="360095"/>
    <lineage>
        <taxon>Bacteria</taxon>
        <taxon>Pseudomonadati</taxon>
        <taxon>Pseudomonadota</taxon>
        <taxon>Alphaproteobacteria</taxon>
        <taxon>Hyphomicrobiales</taxon>
        <taxon>Bartonellaceae</taxon>
        <taxon>Bartonella</taxon>
    </lineage>
</organism>
<dbReference type="eggNOG" id="ENOG50313UU">
    <property type="taxonomic scope" value="Bacteria"/>
</dbReference>